<evidence type="ECO:0000313" key="11">
    <source>
        <dbReference type="EMBL" id="RNA17945.1"/>
    </source>
</evidence>
<feature type="domain" description="G-protein coupled receptors family 1 profile" evidence="10">
    <location>
        <begin position="22"/>
        <end position="341"/>
    </location>
</feature>
<dbReference type="Pfam" id="PF00001">
    <property type="entry name" value="7tm_1"/>
    <property type="match status" value="1"/>
</dbReference>
<evidence type="ECO:0000256" key="7">
    <source>
        <dbReference type="ARBA" id="ARBA00023170"/>
    </source>
</evidence>
<evidence type="ECO:0000256" key="2">
    <source>
        <dbReference type="ARBA" id="ARBA00022475"/>
    </source>
</evidence>
<feature type="transmembrane region" description="Helical" evidence="9">
    <location>
        <begin position="79"/>
        <end position="105"/>
    </location>
</feature>
<dbReference type="GO" id="GO:0030425">
    <property type="term" value="C:dendrite"/>
    <property type="evidence" value="ECO:0007669"/>
    <property type="project" value="TreeGrafter"/>
</dbReference>
<comment type="caution">
    <text evidence="11">The sequence shown here is derived from an EMBL/GenBank/DDBJ whole genome shotgun (WGS) entry which is preliminary data.</text>
</comment>
<dbReference type="GO" id="GO:0004993">
    <property type="term" value="F:G protein-coupled serotonin receptor activity"/>
    <property type="evidence" value="ECO:0007669"/>
    <property type="project" value="TreeGrafter"/>
</dbReference>
<evidence type="ECO:0000256" key="5">
    <source>
        <dbReference type="ARBA" id="ARBA00023040"/>
    </source>
</evidence>
<feature type="transmembrane region" description="Helical" evidence="9">
    <location>
        <begin position="6"/>
        <end position="30"/>
    </location>
</feature>
<keyword evidence="3 9" id="KW-0812">Transmembrane</keyword>
<feature type="transmembrane region" description="Helical" evidence="9">
    <location>
        <begin position="164"/>
        <end position="186"/>
    </location>
</feature>
<dbReference type="Proteomes" id="UP000276133">
    <property type="component" value="Unassembled WGS sequence"/>
</dbReference>
<dbReference type="GO" id="GO:0007197">
    <property type="term" value="P:adenylate cyclase-inhibiting G protein-coupled acetylcholine receptor signaling pathway"/>
    <property type="evidence" value="ECO:0007669"/>
    <property type="project" value="TreeGrafter"/>
</dbReference>
<feature type="transmembrane region" description="Helical" evidence="9">
    <location>
        <begin position="42"/>
        <end position="59"/>
    </location>
</feature>
<dbReference type="PRINTS" id="PR00237">
    <property type="entry name" value="GPCRRHODOPSN"/>
</dbReference>
<dbReference type="PANTHER" id="PTHR24247:SF265">
    <property type="entry name" value="MUSCARINIC ACETYLCHOLINE RECEPTOR DM1"/>
    <property type="match status" value="1"/>
</dbReference>
<keyword evidence="7 11" id="KW-0675">Receptor</keyword>
<organism evidence="11 12">
    <name type="scientific">Brachionus plicatilis</name>
    <name type="common">Marine rotifer</name>
    <name type="synonym">Brachionus muelleri</name>
    <dbReference type="NCBI Taxonomy" id="10195"/>
    <lineage>
        <taxon>Eukaryota</taxon>
        <taxon>Metazoa</taxon>
        <taxon>Spiralia</taxon>
        <taxon>Gnathifera</taxon>
        <taxon>Rotifera</taxon>
        <taxon>Eurotatoria</taxon>
        <taxon>Monogononta</taxon>
        <taxon>Pseudotrocha</taxon>
        <taxon>Ploima</taxon>
        <taxon>Brachionidae</taxon>
        <taxon>Brachionus</taxon>
    </lineage>
</organism>
<dbReference type="EMBL" id="REGN01004339">
    <property type="protein sequence ID" value="RNA17945.1"/>
    <property type="molecule type" value="Genomic_DNA"/>
</dbReference>
<dbReference type="PANTHER" id="PTHR24247">
    <property type="entry name" value="5-HYDROXYTRYPTAMINE RECEPTOR"/>
    <property type="match status" value="1"/>
</dbReference>
<evidence type="ECO:0000256" key="1">
    <source>
        <dbReference type="ARBA" id="ARBA00004651"/>
    </source>
</evidence>
<reference evidence="11 12" key="1">
    <citation type="journal article" date="2018" name="Sci. Rep.">
        <title>Genomic signatures of local adaptation to the degree of environmental predictability in rotifers.</title>
        <authorList>
            <person name="Franch-Gras L."/>
            <person name="Hahn C."/>
            <person name="Garcia-Roger E.M."/>
            <person name="Carmona M.J."/>
            <person name="Serra M."/>
            <person name="Gomez A."/>
        </authorList>
    </citation>
    <scope>NUCLEOTIDE SEQUENCE [LARGE SCALE GENOMIC DNA]</scope>
    <source>
        <strain evidence="11">HYR1</strain>
    </source>
</reference>
<feature type="transmembrane region" description="Helical" evidence="9">
    <location>
        <begin position="320"/>
        <end position="344"/>
    </location>
</feature>
<evidence type="ECO:0000256" key="3">
    <source>
        <dbReference type="ARBA" id="ARBA00022692"/>
    </source>
</evidence>
<dbReference type="GO" id="GO:0045202">
    <property type="term" value="C:synapse"/>
    <property type="evidence" value="ECO:0007669"/>
    <property type="project" value="TreeGrafter"/>
</dbReference>
<keyword evidence="6 9" id="KW-0472">Membrane</keyword>
<dbReference type="GO" id="GO:0007187">
    <property type="term" value="P:G protein-coupled receptor signaling pathway, coupled to cyclic nucleotide second messenger"/>
    <property type="evidence" value="ECO:0007669"/>
    <property type="project" value="TreeGrafter"/>
</dbReference>
<dbReference type="STRING" id="10195.A0A3M7R3Y5"/>
<dbReference type="PROSITE" id="PS50262">
    <property type="entry name" value="G_PROTEIN_RECEP_F1_2"/>
    <property type="match status" value="1"/>
</dbReference>
<protein>
    <submittedName>
        <fullName evidence="11">Muscarinic acetylcholine receptor M1</fullName>
    </submittedName>
</protein>
<keyword evidence="8" id="KW-0807">Transducer</keyword>
<dbReference type="GO" id="GO:0016907">
    <property type="term" value="F:G protein-coupled acetylcholine receptor activity"/>
    <property type="evidence" value="ECO:0007669"/>
    <property type="project" value="TreeGrafter"/>
</dbReference>
<gene>
    <name evidence="11" type="ORF">BpHYR1_028076</name>
</gene>
<accession>A0A3M7R3Y5</accession>
<keyword evidence="2" id="KW-1003">Cell membrane</keyword>
<dbReference type="SUPFAM" id="SSF81321">
    <property type="entry name" value="Family A G protein-coupled receptor-like"/>
    <property type="match status" value="1"/>
</dbReference>
<keyword evidence="4 9" id="KW-1133">Transmembrane helix</keyword>
<dbReference type="CDD" id="cd00637">
    <property type="entry name" value="7tm_classA_rhodopsin-like"/>
    <property type="match status" value="1"/>
</dbReference>
<dbReference type="OrthoDB" id="10492040at2759"/>
<dbReference type="GO" id="GO:0005886">
    <property type="term" value="C:plasma membrane"/>
    <property type="evidence" value="ECO:0007669"/>
    <property type="project" value="UniProtKB-SubCell"/>
</dbReference>
<keyword evidence="5" id="KW-0297">G-protein coupled receptor</keyword>
<evidence type="ECO:0000256" key="6">
    <source>
        <dbReference type="ARBA" id="ARBA00023136"/>
    </source>
</evidence>
<dbReference type="Gene3D" id="1.20.1070.10">
    <property type="entry name" value="Rhodopsin 7-helix transmembrane proteins"/>
    <property type="match status" value="1"/>
</dbReference>
<sequence length="362" mass="41850">MINEKVLVISAKMFIICLTAALNGIIIFIFKFRIKRHTFSDYVYLSIGLSDFIIGVLSMSTQSILDQFQEWPFDKLTCFLSIFLQYAIPDTTVFALLVLAVHIYVQLTSRSKVVEKFTLSNIAKLALPWFVATLFWAIAIVFFVVTDRYSARTCNILPNFGFKITKVLLFGFLPIFLIISINVLSVRELKKKRQKLKSSINYKCSSGRLVVRRLSQSMPMSYTQSSTSLKLSLKAKSYMSCLPSVLALLKLESRRDRQMKRKSFQMSKKDFFETKRGRYKKVVFCILALTASIVLTQVVYQASWPFYNTIDCRLNSQVTVVVYEIGVWLSYLTSLVNPILVLIFNEKLKRNIKKIFRIYKDQ</sequence>
<dbReference type="InterPro" id="IPR017452">
    <property type="entry name" value="GPCR_Rhodpsn_7TM"/>
</dbReference>
<feature type="transmembrane region" description="Helical" evidence="9">
    <location>
        <begin position="282"/>
        <end position="300"/>
    </location>
</feature>
<evidence type="ECO:0000256" key="4">
    <source>
        <dbReference type="ARBA" id="ARBA00022989"/>
    </source>
</evidence>
<dbReference type="AlphaFoldDB" id="A0A3M7R3Y5"/>
<evidence type="ECO:0000256" key="9">
    <source>
        <dbReference type="SAM" id="Phobius"/>
    </source>
</evidence>
<comment type="subcellular location">
    <subcellularLocation>
        <location evidence="1">Cell membrane</location>
        <topology evidence="1">Multi-pass membrane protein</topology>
    </subcellularLocation>
</comment>
<keyword evidence="12" id="KW-1185">Reference proteome</keyword>
<proteinExistence type="predicted"/>
<evidence type="ECO:0000256" key="8">
    <source>
        <dbReference type="ARBA" id="ARBA00023224"/>
    </source>
</evidence>
<dbReference type="InterPro" id="IPR000276">
    <property type="entry name" value="GPCR_Rhodpsn"/>
</dbReference>
<evidence type="ECO:0000259" key="10">
    <source>
        <dbReference type="PROSITE" id="PS50262"/>
    </source>
</evidence>
<name>A0A3M7R3Y5_BRAPC</name>
<evidence type="ECO:0000313" key="12">
    <source>
        <dbReference type="Proteomes" id="UP000276133"/>
    </source>
</evidence>
<feature type="transmembrane region" description="Helical" evidence="9">
    <location>
        <begin position="125"/>
        <end position="144"/>
    </location>
</feature>